<keyword evidence="1" id="KW-0479">Metal-binding</keyword>
<evidence type="ECO:0000256" key="2">
    <source>
        <dbReference type="ARBA" id="ARBA00022771"/>
    </source>
</evidence>
<comment type="caution">
    <text evidence="7">The sequence shown here is derived from an EMBL/GenBank/DDBJ whole genome shotgun (WGS) entry which is preliminary data.</text>
</comment>
<dbReference type="PROSITE" id="PS50089">
    <property type="entry name" value="ZF_RING_2"/>
    <property type="match status" value="1"/>
</dbReference>
<dbReference type="SMART" id="SM00184">
    <property type="entry name" value="RING"/>
    <property type="match status" value="1"/>
</dbReference>
<dbReference type="EMBL" id="WJXA01000006">
    <property type="protein sequence ID" value="KAF7141661.1"/>
    <property type="molecule type" value="Genomic_DNA"/>
</dbReference>
<name>A0A834LLR3_RHOSS</name>
<proteinExistence type="predicted"/>
<evidence type="ECO:0000256" key="4">
    <source>
        <dbReference type="PROSITE-ProRule" id="PRU00175"/>
    </source>
</evidence>
<dbReference type="InterPro" id="IPR017907">
    <property type="entry name" value="Znf_RING_CS"/>
</dbReference>
<feature type="compositionally biased region" description="Polar residues" evidence="5">
    <location>
        <begin position="10"/>
        <end position="20"/>
    </location>
</feature>
<evidence type="ECO:0000313" key="8">
    <source>
        <dbReference type="Proteomes" id="UP000626092"/>
    </source>
</evidence>
<organism evidence="7 8">
    <name type="scientific">Rhododendron simsii</name>
    <name type="common">Sims's rhododendron</name>
    <dbReference type="NCBI Taxonomy" id="118357"/>
    <lineage>
        <taxon>Eukaryota</taxon>
        <taxon>Viridiplantae</taxon>
        <taxon>Streptophyta</taxon>
        <taxon>Embryophyta</taxon>
        <taxon>Tracheophyta</taxon>
        <taxon>Spermatophyta</taxon>
        <taxon>Magnoliopsida</taxon>
        <taxon>eudicotyledons</taxon>
        <taxon>Gunneridae</taxon>
        <taxon>Pentapetalae</taxon>
        <taxon>asterids</taxon>
        <taxon>Ericales</taxon>
        <taxon>Ericaceae</taxon>
        <taxon>Ericoideae</taxon>
        <taxon>Rhodoreae</taxon>
        <taxon>Rhododendron</taxon>
    </lineage>
</organism>
<dbReference type="GO" id="GO:0008270">
    <property type="term" value="F:zinc ion binding"/>
    <property type="evidence" value="ECO:0007669"/>
    <property type="project" value="UniProtKB-KW"/>
</dbReference>
<evidence type="ECO:0000259" key="6">
    <source>
        <dbReference type="PROSITE" id="PS50089"/>
    </source>
</evidence>
<evidence type="ECO:0000256" key="5">
    <source>
        <dbReference type="SAM" id="MobiDB-lite"/>
    </source>
</evidence>
<reference evidence="7" key="1">
    <citation type="submission" date="2019-11" db="EMBL/GenBank/DDBJ databases">
        <authorList>
            <person name="Liu Y."/>
            <person name="Hou J."/>
            <person name="Li T.-Q."/>
            <person name="Guan C.-H."/>
            <person name="Wu X."/>
            <person name="Wu H.-Z."/>
            <person name="Ling F."/>
            <person name="Zhang R."/>
            <person name="Shi X.-G."/>
            <person name="Ren J.-P."/>
            <person name="Chen E.-F."/>
            <person name="Sun J.-M."/>
        </authorList>
    </citation>
    <scope>NUCLEOTIDE SEQUENCE</scope>
    <source>
        <strain evidence="7">Adult_tree_wgs_1</strain>
        <tissue evidence="7">Leaves</tissue>
    </source>
</reference>
<dbReference type="PANTHER" id="PTHR46537:SF1">
    <property type="entry name" value="E3 UBIQUITIN-PROTEIN LIGASE RING1B-RELATED"/>
    <property type="match status" value="1"/>
</dbReference>
<gene>
    <name evidence="7" type="ORF">RHSIM_Rhsim06G0139000</name>
</gene>
<evidence type="ECO:0000256" key="3">
    <source>
        <dbReference type="ARBA" id="ARBA00022833"/>
    </source>
</evidence>
<dbReference type="SUPFAM" id="SSF57850">
    <property type="entry name" value="RING/U-box"/>
    <property type="match status" value="1"/>
</dbReference>
<evidence type="ECO:0000256" key="1">
    <source>
        <dbReference type="ARBA" id="ARBA00022723"/>
    </source>
</evidence>
<feature type="compositionally biased region" description="Low complexity" evidence="5">
    <location>
        <begin position="170"/>
        <end position="179"/>
    </location>
</feature>
<sequence>MPAQKRHSPSENLLNGDSSLQHQHHRRHQQWLIVHLSTLRSCVQCPICLVICSKQNLGSTTVSWGNGDASNHKPGQENDRTSGIIKKTRTVMGCMHRFCRECIDKSMRLGNNECPACRTHCASRRSLRDDPEFDAMIEILYDDIEKYEEEELAFHEEEKTRNKQIQASIAQISQRQSEALVTRRKAGKEARLPRNSGNSYPRRRRNTRGTEPEGSDDNEDENNHDGNKDSSSSDDRGMETKRRRYRKRAGAQPSQPSPSAANSEGGAIENDLEASRESKGTSCGPVNPEMLAWGKGGARSKSVRNTRIMKLTKYLENLKEKDDKLDVNLMLISLEKQRMQDLRHLYLCCPPGFSVECLKDYVAHETQLRTEDIEILLVRKLFSPNGFQTNVDPSTLMDNNDVLQIVEGQETLAGIRPDCASNRNHLVIKLVRLKTLCILIPVLVCSSFHVLRVLVLRPLVDGLVPILLSHPGVADRIRCVMKKTVTIHLQVHE</sequence>
<dbReference type="PANTHER" id="PTHR46537">
    <property type="entry name" value="OS11G0578200 PROTEIN"/>
    <property type="match status" value="1"/>
</dbReference>
<dbReference type="InterPro" id="IPR001841">
    <property type="entry name" value="Znf_RING"/>
</dbReference>
<dbReference type="InterPro" id="IPR044592">
    <property type="entry name" value="RING1A/B"/>
</dbReference>
<protein>
    <recommendedName>
        <fullName evidence="6">RING-type domain-containing protein</fullName>
    </recommendedName>
</protein>
<feature type="domain" description="RING-type" evidence="6">
    <location>
        <begin position="45"/>
        <end position="118"/>
    </location>
</feature>
<feature type="region of interest" description="Disordered" evidence="5">
    <location>
        <begin position="170"/>
        <end position="266"/>
    </location>
</feature>
<keyword evidence="3" id="KW-0862">Zinc</keyword>
<dbReference type="Pfam" id="PF13923">
    <property type="entry name" value="zf-C3HC4_2"/>
    <property type="match status" value="1"/>
</dbReference>
<evidence type="ECO:0000313" key="7">
    <source>
        <dbReference type="EMBL" id="KAF7141661.1"/>
    </source>
</evidence>
<feature type="region of interest" description="Disordered" evidence="5">
    <location>
        <begin position="1"/>
        <end position="21"/>
    </location>
</feature>
<feature type="compositionally biased region" description="Low complexity" evidence="5">
    <location>
        <begin position="251"/>
        <end position="261"/>
    </location>
</feature>
<keyword evidence="8" id="KW-1185">Reference proteome</keyword>
<dbReference type="AlphaFoldDB" id="A0A834LLR3"/>
<keyword evidence="2 4" id="KW-0863">Zinc-finger</keyword>
<dbReference type="CDD" id="cd16531">
    <property type="entry name" value="RING-HC_RING1-like"/>
    <property type="match status" value="1"/>
</dbReference>
<dbReference type="OrthoDB" id="337575at2759"/>
<feature type="compositionally biased region" description="Basic and acidic residues" evidence="5">
    <location>
        <begin position="221"/>
        <end position="240"/>
    </location>
</feature>
<dbReference type="Proteomes" id="UP000626092">
    <property type="component" value="Unassembled WGS sequence"/>
</dbReference>
<dbReference type="InterPro" id="IPR013083">
    <property type="entry name" value="Znf_RING/FYVE/PHD"/>
</dbReference>
<dbReference type="Gene3D" id="3.30.40.10">
    <property type="entry name" value="Zinc/RING finger domain, C3HC4 (zinc finger)"/>
    <property type="match status" value="1"/>
</dbReference>
<accession>A0A834LLR3</accession>
<dbReference type="PROSITE" id="PS00518">
    <property type="entry name" value="ZF_RING_1"/>
    <property type="match status" value="1"/>
</dbReference>